<organism evidence="1">
    <name type="scientific">Anguilla anguilla</name>
    <name type="common">European freshwater eel</name>
    <name type="synonym">Muraena anguilla</name>
    <dbReference type="NCBI Taxonomy" id="7936"/>
    <lineage>
        <taxon>Eukaryota</taxon>
        <taxon>Metazoa</taxon>
        <taxon>Chordata</taxon>
        <taxon>Craniata</taxon>
        <taxon>Vertebrata</taxon>
        <taxon>Euteleostomi</taxon>
        <taxon>Actinopterygii</taxon>
        <taxon>Neopterygii</taxon>
        <taxon>Teleostei</taxon>
        <taxon>Anguilliformes</taxon>
        <taxon>Anguillidae</taxon>
        <taxon>Anguilla</taxon>
    </lineage>
</organism>
<name>A0A0E9WGW4_ANGAN</name>
<dbReference type="AlphaFoldDB" id="A0A0E9WGW4"/>
<accession>A0A0E9WGW4</accession>
<evidence type="ECO:0000313" key="1">
    <source>
        <dbReference type="EMBL" id="JAH89531.1"/>
    </source>
</evidence>
<proteinExistence type="predicted"/>
<sequence>MAGIVAEVNVQKLPLSWGRLKHCLQVTNFSASEWADGHKVKYQ</sequence>
<protein>
    <submittedName>
        <fullName evidence="1">Uncharacterized protein</fullName>
    </submittedName>
</protein>
<reference evidence="1" key="2">
    <citation type="journal article" date="2015" name="Fish Shellfish Immunol.">
        <title>Early steps in the European eel (Anguilla anguilla)-Vibrio vulnificus interaction in the gills: Role of the RtxA13 toxin.</title>
        <authorList>
            <person name="Callol A."/>
            <person name="Pajuelo D."/>
            <person name="Ebbesson L."/>
            <person name="Teles M."/>
            <person name="MacKenzie S."/>
            <person name="Amaro C."/>
        </authorList>
    </citation>
    <scope>NUCLEOTIDE SEQUENCE</scope>
</reference>
<reference evidence="1" key="1">
    <citation type="submission" date="2014-11" db="EMBL/GenBank/DDBJ databases">
        <authorList>
            <person name="Amaro Gonzalez C."/>
        </authorList>
    </citation>
    <scope>NUCLEOTIDE SEQUENCE</scope>
</reference>
<dbReference type="EMBL" id="GBXM01019046">
    <property type="protein sequence ID" value="JAH89531.1"/>
    <property type="molecule type" value="Transcribed_RNA"/>
</dbReference>